<protein>
    <recommendedName>
        <fullName evidence="2">Fungal-type protein kinase domain-containing protein</fullName>
    </recommendedName>
</protein>
<dbReference type="OrthoDB" id="5584477at2759"/>
<gene>
    <name evidence="3" type="ORF">DFP72DRAFT_839373</name>
</gene>
<accession>A0A8H6MDQ5</accession>
<dbReference type="PANTHER" id="PTHR38248">
    <property type="entry name" value="FUNK1 6"/>
    <property type="match status" value="1"/>
</dbReference>
<evidence type="ECO:0000256" key="1">
    <source>
        <dbReference type="SAM" id="SignalP"/>
    </source>
</evidence>
<dbReference type="Pfam" id="PF17667">
    <property type="entry name" value="Pkinase_fungal"/>
    <property type="match status" value="1"/>
</dbReference>
<dbReference type="InterPro" id="IPR040976">
    <property type="entry name" value="Pkinase_fungal"/>
</dbReference>
<comment type="caution">
    <text evidence="3">The sequence shown here is derived from an EMBL/GenBank/DDBJ whole genome shotgun (WGS) entry which is preliminary data.</text>
</comment>
<evidence type="ECO:0000313" key="3">
    <source>
        <dbReference type="EMBL" id="KAF6765543.1"/>
    </source>
</evidence>
<dbReference type="InterPro" id="IPR011009">
    <property type="entry name" value="Kinase-like_dom_sf"/>
</dbReference>
<proteinExistence type="predicted"/>
<sequence>MFGRDSVFILPLLPLIILCLCFLPQSSSPVQLSLHPIHSPKVFTSYSMNKGNTAKLESVENVKRETTGRIACAQGSWATTMYSESVPQHTVDRIKAKLNITNGRLKDVPTAPRMKWDLYDPLVNIMQSIVAASGNANHENMTREVMHTRGKRLVKQAVNIKMSPDIVIKATGNSFELPRTKDIDGVDATSVGYTNVTTVMEVKLDHTTNDNADFRIAMKEVQRMGVYAKEIFAQQPNRLFIRFLVITQARVRLIQYDRAGALYSPLINYHNDLDTLIRLVVGLSSVAEVELGLDDTIRWESRKGKKIRGTVIIYDEKADEYRQYKMRNIDPFWRRDALFGRATRMWDVVDGNKRRLLVKDAWIAVKGTTPEHILLAKAANVMGVQQLVDYEDRAGTEFGEIEFLRPAPEAGKKSDFENMTFQRIITVRYGEALHSFKTEREVLTALRDAIAAHERLIDVGVLHCDISLANILFGVPGASEGLRGILIDLDIAVEVKYDKKVTGYRTAGTQYSLSQLLQRGKGRAWRSAHDYLDDLESFFWVLIHIIFDRVQHSQTWTRDPIKAFSSVDMMVSGGMKRAFLSIDLIQSKIPDCWTPKCKDMVIAFQDFMREIAIQKERIVGSMKEEWDPAPMQALHTRKSEHYGKILEMMDSALDAIGSDRSLPRVEK</sequence>
<evidence type="ECO:0000313" key="4">
    <source>
        <dbReference type="Proteomes" id="UP000521943"/>
    </source>
</evidence>
<keyword evidence="1" id="KW-0732">Signal</keyword>
<keyword evidence="4" id="KW-1185">Reference proteome</keyword>
<feature type="signal peptide" evidence="1">
    <location>
        <begin position="1"/>
        <end position="29"/>
    </location>
</feature>
<dbReference type="SUPFAM" id="SSF56112">
    <property type="entry name" value="Protein kinase-like (PK-like)"/>
    <property type="match status" value="1"/>
</dbReference>
<dbReference type="Gene3D" id="1.10.510.10">
    <property type="entry name" value="Transferase(Phosphotransferase) domain 1"/>
    <property type="match status" value="1"/>
</dbReference>
<evidence type="ECO:0000259" key="2">
    <source>
        <dbReference type="Pfam" id="PF17667"/>
    </source>
</evidence>
<name>A0A8H6MDQ5_9AGAR</name>
<organism evidence="3 4">
    <name type="scientific">Ephemerocybe angulata</name>
    <dbReference type="NCBI Taxonomy" id="980116"/>
    <lineage>
        <taxon>Eukaryota</taxon>
        <taxon>Fungi</taxon>
        <taxon>Dikarya</taxon>
        <taxon>Basidiomycota</taxon>
        <taxon>Agaricomycotina</taxon>
        <taxon>Agaricomycetes</taxon>
        <taxon>Agaricomycetidae</taxon>
        <taxon>Agaricales</taxon>
        <taxon>Agaricineae</taxon>
        <taxon>Psathyrellaceae</taxon>
        <taxon>Ephemerocybe</taxon>
    </lineage>
</organism>
<dbReference type="Proteomes" id="UP000521943">
    <property type="component" value="Unassembled WGS sequence"/>
</dbReference>
<reference evidence="3 4" key="1">
    <citation type="submission" date="2020-07" db="EMBL/GenBank/DDBJ databases">
        <title>Comparative genomics of pyrophilous fungi reveals a link between fire events and developmental genes.</title>
        <authorList>
            <consortium name="DOE Joint Genome Institute"/>
            <person name="Steindorff A.S."/>
            <person name="Carver A."/>
            <person name="Calhoun S."/>
            <person name="Stillman K."/>
            <person name="Liu H."/>
            <person name="Lipzen A."/>
            <person name="Pangilinan J."/>
            <person name="Labutti K."/>
            <person name="Bruns T.D."/>
            <person name="Grigoriev I.V."/>
        </authorList>
    </citation>
    <scope>NUCLEOTIDE SEQUENCE [LARGE SCALE GENOMIC DNA]</scope>
    <source>
        <strain evidence="3 4">CBS 144469</strain>
    </source>
</reference>
<feature type="domain" description="Fungal-type protein kinase" evidence="2">
    <location>
        <begin position="188"/>
        <end position="545"/>
    </location>
</feature>
<dbReference type="PANTHER" id="PTHR38248:SF2">
    <property type="entry name" value="FUNK1 11"/>
    <property type="match status" value="1"/>
</dbReference>
<dbReference type="EMBL" id="JACGCI010000002">
    <property type="protein sequence ID" value="KAF6765543.1"/>
    <property type="molecule type" value="Genomic_DNA"/>
</dbReference>
<feature type="chain" id="PRO_5034899614" description="Fungal-type protein kinase domain-containing protein" evidence="1">
    <location>
        <begin position="30"/>
        <end position="667"/>
    </location>
</feature>
<dbReference type="AlphaFoldDB" id="A0A8H6MDQ5"/>